<dbReference type="AlphaFoldDB" id="A0AA45R5B9"/>
<gene>
    <name evidence="2" type="ORF">KCV87_05320</name>
</gene>
<keyword evidence="1" id="KW-0732">Signal</keyword>
<accession>A0AA45R5B9</accession>
<feature type="chain" id="PRO_5041281705" description="Ig-like domain-containing protein" evidence="1">
    <location>
        <begin position="28"/>
        <end position="152"/>
    </location>
</feature>
<proteinExistence type="predicted"/>
<evidence type="ECO:0000313" key="2">
    <source>
        <dbReference type="EMBL" id="QUF05520.1"/>
    </source>
</evidence>
<dbReference type="EMBL" id="CP073249">
    <property type="protein sequence ID" value="QUF05520.1"/>
    <property type="molecule type" value="Genomic_DNA"/>
</dbReference>
<evidence type="ECO:0000313" key="3">
    <source>
        <dbReference type="Proteomes" id="UP000677152"/>
    </source>
</evidence>
<organism evidence="2 3">
    <name type="scientific">Actinosynnema pretiosum subsp. pretiosum</name>
    <dbReference type="NCBI Taxonomy" id="103721"/>
    <lineage>
        <taxon>Bacteria</taxon>
        <taxon>Bacillati</taxon>
        <taxon>Actinomycetota</taxon>
        <taxon>Actinomycetes</taxon>
        <taxon>Pseudonocardiales</taxon>
        <taxon>Pseudonocardiaceae</taxon>
        <taxon>Actinosynnema</taxon>
    </lineage>
</organism>
<evidence type="ECO:0000256" key="1">
    <source>
        <dbReference type="SAM" id="SignalP"/>
    </source>
</evidence>
<sequence length="152" mass="15782">MTTTRGALAGLLAGCALALAPAPPALAGDSPQAGNPAQARGSAPCGTSYATAPIEVSEPGLWTYTYVLAWCSDGTAITSAEQRITHREHSAACTWAGRQEESIVVGDGHWTAFDMSAYTCAVDGGTYGVNPWASVTFRPDGGYRERSGAERQ</sequence>
<feature type="signal peptide" evidence="1">
    <location>
        <begin position="1"/>
        <end position="27"/>
    </location>
</feature>
<protein>
    <recommendedName>
        <fullName evidence="4">Ig-like domain-containing protein</fullName>
    </recommendedName>
</protein>
<name>A0AA45R5B9_9PSEU</name>
<dbReference type="Proteomes" id="UP000677152">
    <property type="component" value="Chromosome"/>
</dbReference>
<evidence type="ECO:0008006" key="4">
    <source>
        <dbReference type="Google" id="ProtNLM"/>
    </source>
</evidence>
<reference evidence="2" key="1">
    <citation type="submission" date="2021-04" db="EMBL/GenBank/DDBJ databases">
        <title>Genomic sequence of Actinosynnema pretiosum subsp. pretiosum ATCC 31280 (C-14919).</title>
        <authorList>
            <person name="Bai L."/>
            <person name="Wang X."/>
            <person name="Xiao Y."/>
        </authorList>
    </citation>
    <scope>NUCLEOTIDE SEQUENCE</scope>
    <source>
        <strain evidence="2">ATCC 31280</strain>
    </source>
</reference>